<protein>
    <submittedName>
        <fullName evidence="1">Uncharacterized protein</fullName>
    </submittedName>
</protein>
<keyword evidence="2" id="KW-1185">Reference proteome</keyword>
<sequence>MVDTNPRYESWGDPKDELFSGAKAWGSDGPWRAVDAEETTLAANDYGDTFNDAKLSHTQPWRSRYPTPRDLKERLAKSSSSYDRIQDTAFWWEV</sequence>
<dbReference type="Proteomes" id="UP001600888">
    <property type="component" value="Unassembled WGS sequence"/>
</dbReference>
<reference evidence="1 2" key="1">
    <citation type="submission" date="2024-03" db="EMBL/GenBank/DDBJ databases">
        <title>A high-quality draft genome sequence of Diaporthe vaccinii, a causative agent of upright dieback and viscid rot disease in cranberry plants.</title>
        <authorList>
            <person name="Sarrasin M."/>
            <person name="Lang B.F."/>
            <person name="Burger G."/>
        </authorList>
    </citation>
    <scope>NUCLEOTIDE SEQUENCE [LARGE SCALE GENOMIC DNA]</scope>
    <source>
        <strain evidence="1 2">IS7</strain>
    </source>
</reference>
<evidence type="ECO:0000313" key="1">
    <source>
        <dbReference type="EMBL" id="KAL2286766.1"/>
    </source>
</evidence>
<comment type="caution">
    <text evidence="1">The sequence shown here is derived from an EMBL/GenBank/DDBJ whole genome shotgun (WGS) entry which is preliminary data.</text>
</comment>
<organism evidence="1 2">
    <name type="scientific">Diaporthe vaccinii</name>
    <dbReference type="NCBI Taxonomy" id="105482"/>
    <lineage>
        <taxon>Eukaryota</taxon>
        <taxon>Fungi</taxon>
        <taxon>Dikarya</taxon>
        <taxon>Ascomycota</taxon>
        <taxon>Pezizomycotina</taxon>
        <taxon>Sordariomycetes</taxon>
        <taxon>Sordariomycetidae</taxon>
        <taxon>Diaporthales</taxon>
        <taxon>Diaporthaceae</taxon>
        <taxon>Diaporthe</taxon>
        <taxon>Diaporthe eres species complex</taxon>
    </lineage>
</organism>
<gene>
    <name evidence="1" type="ORF">FJTKL_06335</name>
</gene>
<evidence type="ECO:0000313" key="2">
    <source>
        <dbReference type="Proteomes" id="UP001600888"/>
    </source>
</evidence>
<dbReference type="EMBL" id="JBAWTH010000022">
    <property type="protein sequence ID" value="KAL2286766.1"/>
    <property type="molecule type" value="Genomic_DNA"/>
</dbReference>
<name>A0ABR4EWV1_9PEZI</name>
<proteinExistence type="predicted"/>
<accession>A0ABR4EWV1</accession>